<feature type="compositionally biased region" description="Basic residues" evidence="1">
    <location>
        <begin position="162"/>
        <end position="173"/>
    </location>
</feature>
<gene>
    <name evidence="2" type="ORF">OCBIM_22020420mg</name>
</gene>
<evidence type="ECO:0000313" key="2">
    <source>
        <dbReference type="EMBL" id="KOF63059.1"/>
    </source>
</evidence>
<accession>A0A0L8FHC2</accession>
<dbReference type="EMBL" id="KQ431672">
    <property type="protein sequence ID" value="KOF63059.1"/>
    <property type="molecule type" value="Genomic_DNA"/>
</dbReference>
<organism evidence="2">
    <name type="scientific">Octopus bimaculoides</name>
    <name type="common">California two-spotted octopus</name>
    <dbReference type="NCBI Taxonomy" id="37653"/>
    <lineage>
        <taxon>Eukaryota</taxon>
        <taxon>Metazoa</taxon>
        <taxon>Spiralia</taxon>
        <taxon>Lophotrochozoa</taxon>
        <taxon>Mollusca</taxon>
        <taxon>Cephalopoda</taxon>
        <taxon>Coleoidea</taxon>
        <taxon>Octopodiformes</taxon>
        <taxon>Octopoda</taxon>
        <taxon>Incirrata</taxon>
        <taxon>Octopodidae</taxon>
        <taxon>Octopus</taxon>
    </lineage>
</organism>
<feature type="region of interest" description="Disordered" evidence="1">
    <location>
        <begin position="154"/>
        <end position="191"/>
    </location>
</feature>
<dbReference type="AlphaFoldDB" id="A0A0L8FHC2"/>
<protein>
    <submittedName>
        <fullName evidence="2">Uncharacterized protein</fullName>
    </submittedName>
</protein>
<proteinExistence type="predicted"/>
<evidence type="ECO:0000256" key="1">
    <source>
        <dbReference type="SAM" id="MobiDB-lite"/>
    </source>
</evidence>
<sequence length="288" mass="33618">MTTFYSRGRKYGTVEVQFKNKEDAKKLSTVALRTTKWTLLPTYCGRRAARISIEKVLREINVEWLVAAIVFNCKEEVEVVKVEKSREINWWGFRLEVLIHVALPDLHNIAEELELPEGTRLRVVRSTNKEEVVEEGKKEEEKKVEEITAERKKVRVDSLPKSPKKKERKKNAAKNKESTEKRTSEPEEANSKFEKAVKIMAWEGRLENQLQHVVKTGRPEGSKLRTLMFYQKEMELEKKIVKITGLMRVKLSTDMFEANQREVLIEKDTAEKLKELFPDIITNSKIFV</sequence>
<name>A0A0L8FHC2_OCTBM</name>
<feature type="compositionally biased region" description="Basic and acidic residues" evidence="1">
    <location>
        <begin position="174"/>
        <end position="191"/>
    </location>
</feature>
<reference evidence="2" key="1">
    <citation type="submission" date="2015-07" db="EMBL/GenBank/DDBJ databases">
        <title>MeaNS - Measles Nucleotide Surveillance Program.</title>
        <authorList>
            <person name="Tran T."/>
            <person name="Druce J."/>
        </authorList>
    </citation>
    <scope>NUCLEOTIDE SEQUENCE</scope>
    <source>
        <strain evidence="2">UCB-OBI-ISO-001</strain>
        <tissue evidence="2">Gonad</tissue>
    </source>
</reference>
<dbReference type="OrthoDB" id="1938156at2759"/>